<dbReference type="Pfam" id="PF19463">
    <property type="entry name" value="DUF6000"/>
    <property type="match status" value="1"/>
</dbReference>
<evidence type="ECO:0000313" key="2">
    <source>
        <dbReference type="Proteomes" id="UP000028715"/>
    </source>
</evidence>
<comment type="caution">
    <text evidence="1">The sequence shown here is derived from an EMBL/GenBank/DDBJ whole genome shotgun (WGS) entry which is preliminary data.</text>
</comment>
<accession>A0A085ZKC0</accession>
<dbReference type="EMBL" id="JPRL01000001">
    <property type="protein sequence ID" value="KFF04884.1"/>
    <property type="molecule type" value="Genomic_DNA"/>
</dbReference>
<proteinExistence type="predicted"/>
<keyword evidence="2" id="KW-1185">Reference proteome</keyword>
<name>A0A085ZKC0_9FLAO</name>
<reference evidence="1 2" key="1">
    <citation type="submission" date="2014-07" db="EMBL/GenBank/DDBJ databases">
        <title>Genome of Flavobacterium reichenbachii LMG 25512.</title>
        <authorList>
            <person name="Stropko S.J."/>
            <person name="Pipes S.E."/>
            <person name="Newman J.D."/>
        </authorList>
    </citation>
    <scope>NUCLEOTIDE SEQUENCE [LARGE SCALE GENOMIC DNA]</scope>
    <source>
        <strain evidence="1 2">LMG 25512</strain>
    </source>
</reference>
<protein>
    <submittedName>
        <fullName evidence="1">Uncharacterized protein</fullName>
    </submittedName>
</protein>
<dbReference type="RefSeq" id="WP_035681735.1">
    <property type="nucleotide sequence ID" value="NZ_JPRL01000001.1"/>
</dbReference>
<dbReference type="eggNOG" id="ENOG5033EXH">
    <property type="taxonomic scope" value="Bacteria"/>
</dbReference>
<gene>
    <name evidence="1" type="ORF">IW19_04780</name>
</gene>
<organism evidence="1 2">
    <name type="scientific">Flavobacterium reichenbachii</name>
    <dbReference type="NCBI Taxonomy" id="362418"/>
    <lineage>
        <taxon>Bacteria</taxon>
        <taxon>Pseudomonadati</taxon>
        <taxon>Bacteroidota</taxon>
        <taxon>Flavobacteriia</taxon>
        <taxon>Flavobacteriales</taxon>
        <taxon>Flavobacteriaceae</taxon>
        <taxon>Flavobacterium</taxon>
    </lineage>
</organism>
<evidence type="ECO:0000313" key="1">
    <source>
        <dbReference type="EMBL" id="KFF04884.1"/>
    </source>
</evidence>
<sequence>MDTEFLSTNYVNPVYGHLMTHTDIFKKPDQEQNDFKQKFTEIAADASDDIIKKLLWNDNWRFSMVGSWLIFAKNKTEFITEIGTLLLSGKAGTIGYCYTLAKFATPKCSEYLAGYLEKELRFEKIPTEKFQDTAIYALVYIDKKNKTNFSKPFLEPSGLWTKFIEFEFRGKLKDSSKWGDFEANYKNFVSMFEFMNSLTNED</sequence>
<dbReference type="AlphaFoldDB" id="A0A085ZKC0"/>
<dbReference type="OrthoDB" id="1495909at2"/>
<dbReference type="Proteomes" id="UP000028715">
    <property type="component" value="Unassembled WGS sequence"/>
</dbReference>
<dbReference type="InterPro" id="IPR046042">
    <property type="entry name" value="DUF6000"/>
</dbReference>